<feature type="compositionally biased region" description="Basic and acidic residues" evidence="1">
    <location>
        <begin position="267"/>
        <end position="286"/>
    </location>
</feature>
<dbReference type="OrthoDB" id="74183at2759"/>
<feature type="compositionally biased region" description="Low complexity" evidence="1">
    <location>
        <begin position="288"/>
        <end position="297"/>
    </location>
</feature>
<gene>
    <name evidence="3" type="primary">ATE1_0</name>
    <name evidence="3" type="ORF">EYF80_056371</name>
</gene>
<feature type="compositionally biased region" description="Basic and acidic residues" evidence="1">
    <location>
        <begin position="237"/>
        <end position="257"/>
    </location>
</feature>
<sequence>MAANKSHTIVEYFGGDSGMWSHSMTVQDYQHLIDRGWRRGVVVSVSLALSGKYVYKPTLDKTCCPQYTIRCHALKFQPSKSHKKVLKKMSKFLSNGELPAGQEDAPRLVSVSRRVLEAALCLAGEPMDSLCGEAAPREESHACRPEVTPAAIADIQQEVPENPVITGAQQEGPENLPITGAQQEGPENPVITGAQQEGPDDSQTSMKDPESVAAERTTAAAPQAGRGADPGRPPSRKAKDLRKERRLQKEVGRHGEGDAPPAAAPKALEDFLREAQPDGAPHRLEEPSGGTASLASSASAAFGFTRPESPGSGDFTVFMCSEESWPEPRQAHHTDRVALPADDRRTAAPGGEAVTDPWLHQGSTRAPPELHQSSTRAPPELHQSIYMQRLSLLKPI</sequence>
<organism evidence="3 4">
    <name type="scientific">Liparis tanakae</name>
    <name type="common">Tanaka's snailfish</name>
    <dbReference type="NCBI Taxonomy" id="230148"/>
    <lineage>
        <taxon>Eukaryota</taxon>
        <taxon>Metazoa</taxon>
        <taxon>Chordata</taxon>
        <taxon>Craniata</taxon>
        <taxon>Vertebrata</taxon>
        <taxon>Euteleostomi</taxon>
        <taxon>Actinopterygii</taxon>
        <taxon>Neopterygii</taxon>
        <taxon>Teleostei</taxon>
        <taxon>Neoteleostei</taxon>
        <taxon>Acanthomorphata</taxon>
        <taxon>Eupercaria</taxon>
        <taxon>Perciformes</taxon>
        <taxon>Cottioidei</taxon>
        <taxon>Cottales</taxon>
        <taxon>Liparidae</taxon>
        <taxon>Liparis</taxon>
    </lineage>
</organism>
<reference evidence="3 4" key="1">
    <citation type="submission" date="2019-03" db="EMBL/GenBank/DDBJ databases">
        <title>First draft genome of Liparis tanakae, snailfish: a comprehensive survey of snailfish specific genes.</title>
        <authorList>
            <person name="Kim W."/>
            <person name="Song I."/>
            <person name="Jeong J.-H."/>
            <person name="Kim D."/>
            <person name="Kim S."/>
            <person name="Ryu S."/>
            <person name="Song J.Y."/>
            <person name="Lee S.K."/>
        </authorList>
    </citation>
    <scope>NUCLEOTIDE SEQUENCE [LARGE SCALE GENOMIC DNA]</scope>
    <source>
        <tissue evidence="3">Muscle</tissue>
    </source>
</reference>
<dbReference type="Pfam" id="PF04376">
    <property type="entry name" value="ATE_N"/>
    <property type="match status" value="1"/>
</dbReference>
<name>A0A4Z2EX77_9TELE</name>
<dbReference type="PANTHER" id="PTHR21367:SF1">
    <property type="entry name" value="ARGINYL-TRNA--PROTEIN TRANSFERASE 1"/>
    <property type="match status" value="1"/>
</dbReference>
<dbReference type="Proteomes" id="UP000314294">
    <property type="component" value="Unassembled WGS sequence"/>
</dbReference>
<accession>A0A4Z2EX77</accession>
<protein>
    <submittedName>
        <fullName evidence="3">Arginyl-tRNA--protein transferase 1</fullName>
    </submittedName>
</protein>
<dbReference type="EMBL" id="SRLO01002237">
    <property type="protein sequence ID" value="TNN33465.1"/>
    <property type="molecule type" value="Genomic_DNA"/>
</dbReference>
<feature type="compositionally biased region" description="Basic and acidic residues" evidence="1">
    <location>
        <begin position="329"/>
        <end position="346"/>
    </location>
</feature>
<feature type="domain" description="N-end aminoacyl transferase N-terminal" evidence="2">
    <location>
        <begin position="21"/>
        <end position="84"/>
    </location>
</feature>
<keyword evidence="3" id="KW-0808">Transferase</keyword>
<keyword evidence="4" id="KW-1185">Reference proteome</keyword>
<feature type="compositionally biased region" description="Low complexity" evidence="1">
    <location>
        <begin position="214"/>
        <end position="224"/>
    </location>
</feature>
<evidence type="ECO:0000313" key="3">
    <source>
        <dbReference type="EMBL" id="TNN33465.1"/>
    </source>
</evidence>
<dbReference type="AlphaFoldDB" id="A0A4Z2EX77"/>
<dbReference type="GO" id="GO:0005737">
    <property type="term" value="C:cytoplasm"/>
    <property type="evidence" value="ECO:0007669"/>
    <property type="project" value="TreeGrafter"/>
</dbReference>
<dbReference type="GO" id="GO:0004057">
    <property type="term" value="F:arginyl-tRNA--protein transferase activity"/>
    <property type="evidence" value="ECO:0007669"/>
    <property type="project" value="InterPro"/>
</dbReference>
<dbReference type="PANTHER" id="PTHR21367">
    <property type="entry name" value="ARGININE-TRNA-PROTEIN TRANSFERASE 1"/>
    <property type="match status" value="1"/>
</dbReference>
<feature type="region of interest" description="Disordered" evidence="1">
    <location>
        <begin position="166"/>
        <end position="297"/>
    </location>
</feature>
<dbReference type="InterPro" id="IPR030700">
    <property type="entry name" value="N-end_Aminoacyl_Trfase"/>
</dbReference>
<dbReference type="InterPro" id="IPR007471">
    <property type="entry name" value="N-end_Aminoacyl_Trfase_N"/>
</dbReference>
<comment type="caution">
    <text evidence="3">The sequence shown here is derived from an EMBL/GenBank/DDBJ whole genome shotgun (WGS) entry which is preliminary data.</text>
</comment>
<feature type="region of interest" description="Disordered" evidence="1">
    <location>
        <begin position="325"/>
        <end position="383"/>
    </location>
</feature>
<evidence type="ECO:0000313" key="4">
    <source>
        <dbReference type="Proteomes" id="UP000314294"/>
    </source>
</evidence>
<evidence type="ECO:0000259" key="2">
    <source>
        <dbReference type="Pfam" id="PF04376"/>
    </source>
</evidence>
<proteinExistence type="predicted"/>
<evidence type="ECO:0000256" key="1">
    <source>
        <dbReference type="SAM" id="MobiDB-lite"/>
    </source>
</evidence>